<sequence length="342" mass="41684">MQSNEILSEFNLMIFILVFSPLYWVITDMKIWKIKNKFIYSSISFSIILSFFINWFFQVGQNITWLGVIILFSFLFYKNAKWWAWDWKYLILLWLNTLIISSLSWYSWYPMNILLFTFFLIFLLFFTWSLLYNFKKLRSSIKKINKEDLKNAIRLIDIWSLFLIYISISILFDFVDIEKQYAYILTFILIFIATPMISKLNRSNLISIFLIIIWTIYIAIKSDFYNFAIIFWIFIFYRLLNVLSEIILEELDTSIIKVGELKQWMILAEDGIMKINKDFWVQYLPMPLQWSEVHEIIWFYKWKDGWIFENLKIYKDIKIAWMMYLAYLITAFIIIQNLLSAK</sequence>
<accession>K2FCY3</accession>
<gene>
    <name evidence="1" type="ORF">ACD_2C00258G0016</name>
</gene>
<organism evidence="1">
    <name type="scientific">uncultured bacterium</name>
    <name type="common">gcode 4</name>
    <dbReference type="NCBI Taxonomy" id="1234023"/>
    <lineage>
        <taxon>Bacteria</taxon>
        <taxon>environmental samples</taxon>
    </lineage>
</organism>
<comment type="caution">
    <text evidence="1">The sequence shown here is derived from an EMBL/GenBank/DDBJ whole genome shotgun (WGS) entry which is preliminary data.</text>
</comment>
<dbReference type="EMBL" id="AMFJ01000258">
    <property type="protein sequence ID" value="EKE28976.1"/>
    <property type="molecule type" value="Genomic_DNA"/>
</dbReference>
<reference evidence="1" key="1">
    <citation type="journal article" date="2012" name="Science">
        <title>Fermentation, hydrogen, and sulfur metabolism in multiple uncultivated bacterial phyla.</title>
        <authorList>
            <person name="Wrighton K.C."/>
            <person name="Thomas B.C."/>
            <person name="Sharon I."/>
            <person name="Miller C.S."/>
            <person name="Castelle C.J."/>
            <person name="VerBerkmoes N.C."/>
            <person name="Wilkins M.J."/>
            <person name="Hettich R.L."/>
            <person name="Lipton M.S."/>
            <person name="Williams K.H."/>
            <person name="Long P.E."/>
            <person name="Banfield J.F."/>
        </authorList>
    </citation>
    <scope>NUCLEOTIDE SEQUENCE [LARGE SCALE GENOMIC DNA]</scope>
</reference>
<protein>
    <submittedName>
        <fullName evidence="1">Uncharacterized protein</fullName>
    </submittedName>
</protein>
<proteinExistence type="predicted"/>
<name>K2FCY3_9BACT</name>
<dbReference type="AlphaFoldDB" id="K2FCY3"/>
<evidence type="ECO:0000313" key="1">
    <source>
        <dbReference type="EMBL" id="EKE28976.1"/>
    </source>
</evidence>